<proteinExistence type="inferred from homology"/>
<dbReference type="EMBL" id="CP002431">
    <property type="protein sequence ID" value="ADU62712.1"/>
    <property type="molecule type" value="Genomic_DNA"/>
</dbReference>
<dbReference type="CDD" id="cd06464">
    <property type="entry name" value="ACD_sHsps-like"/>
    <property type="match status" value="1"/>
</dbReference>
<dbReference type="Proteomes" id="UP000002191">
    <property type="component" value="Chromosome"/>
</dbReference>
<comment type="similarity">
    <text evidence="1 2">Belongs to the small heat shock protein (HSP20) family.</text>
</comment>
<feature type="domain" description="SHSP" evidence="3">
    <location>
        <begin position="34"/>
        <end position="138"/>
    </location>
</feature>
<evidence type="ECO:0000313" key="4">
    <source>
        <dbReference type="EMBL" id="ADU62712.1"/>
    </source>
</evidence>
<sequence length="138" mass="15715">MADLKRWGQGEITRIRLEMDRLFDELCFDLDLPAMICRMSGDIELWEEGDTLVARMELHGVAPGDVSVVVLERLLVITARMVETVGGRSRSRAFRKEIKLPCAIRTEEAQVEFAQGVLVIRLPKCASQYVQIVRLIKK</sequence>
<gene>
    <name evidence="4" type="ordered locus">Daes_1700</name>
</gene>
<dbReference type="HOGENOM" id="CLU_046737_12_1_7"/>
<dbReference type="PROSITE" id="PS01031">
    <property type="entry name" value="SHSP"/>
    <property type="match status" value="1"/>
</dbReference>
<dbReference type="eggNOG" id="COG0071">
    <property type="taxonomic scope" value="Bacteria"/>
</dbReference>
<keyword evidence="4" id="KW-0346">Stress response</keyword>
<dbReference type="Pfam" id="PF00011">
    <property type="entry name" value="HSP20"/>
    <property type="match status" value="1"/>
</dbReference>
<evidence type="ECO:0000313" key="5">
    <source>
        <dbReference type="Proteomes" id="UP000002191"/>
    </source>
</evidence>
<protein>
    <submittedName>
        <fullName evidence="4">Heat shock protein Hsp20</fullName>
    </submittedName>
</protein>
<evidence type="ECO:0000259" key="3">
    <source>
        <dbReference type="PROSITE" id="PS01031"/>
    </source>
</evidence>
<accession>E6VYE9</accession>
<keyword evidence="5" id="KW-1185">Reference proteome</keyword>
<dbReference type="InterPro" id="IPR002068">
    <property type="entry name" value="A-crystallin/Hsp20_dom"/>
</dbReference>
<dbReference type="AlphaFoldDB" id="E6VYE9"/>
<dbReference type="STRING" id="643562.Daes_1700"/>
<dbReference type="RefSeq" id="WP_013514628.1">
    <property type="nucleotide sequence ID" value="NC_014844.1"/>
</dbReference>
<dbReference type="OrthoDB" id="5458456at2"/>
<dbReference type="KEGG" id="das:Daes_1700"/>
<dbReference type="Gene3D" id="2.60.40.790">
    <property type="match status" value="1"/>
</dbReference>
<reference evidence="5" key="1">
    <citation type="submission" date="2010-12" db="EMBL/GenBank/DDBJ databases">
        <title>Complete sequence of Desulfovibrio aespoeensis Aspo-2.</title>
        <authorList>
            <consortium name="US DOE Joint Genome Institute"/>
            <person name="Lucas S."/>
            <person name="Copeland A."/>
            <person name="Lapidus A."/>
            <person name="Cheng J.-F."/>
            <person name="Goodwin L."/>
            <person name="Pitluck S."/>
            <person name="Chertkov O."/>
            <person name="Misra M."/>
            <person name="Detter J.C."/>
            <person name="Han C."/>
            <person name="Tapia R."/>
            <person name="Land M."/>
            <person name="Hauser L."/>
            <person name="Kyrpides N."/>
            <person name="Ivanova N."/>
            <person name="Ovchinnikova G."/>
            <person name="Pedersen K."/>
            <person name="Jagevall S."/>
            <person name="Hazen T."/>
            <person name="Woyke T."/>
        </authorList>
    </citation>
    <scope>NUCLEOTIDE SEQUENCE [LARGE SCALE GENOMIC DNA]</scope>
    <source>
        <strain evidence="5">ATCC 700646 / DSM 10631 / Aspo-2</strain>
    </source>
</reference>
<organism evidence="4 5">
    <name type="scientific">Pseudodesulfovibrio aespoeensis (strain ATCC 700646 / DSM 10631 / Aspo-2)</name>
    <name type="common">Desulfovibrio aespoeensis</name>
    <dbReference type="NCBI Taxonomy" id="643562"/>
    <lineage>
        <taxon>Bacteria</taxon>
        <taxon>Pseudomonadati</taxon>
        <taxon>Thermodesulfobacteriota</taxon>
        <taxon>Desulfovibrionia</taxon>
        <taxon>Desulfovibrionales</taxon>
        <taxon>Desulfovibrionaceae</taxon>
    </lineage>
</organism>
<dbReference type="SUPFAM" id="SSF49764">
    <property type="entry name" value="HSP20-like chaperones"/>
    <property type="match status" value="1"/>
</dbReference>
<evidence type="ECO:0000256" key="2">
    <source>
        <dbReference type="RuleBase" id="RU003616"/>
    </source>
</evidence>
<name>E6VYE9_PSEA9</name>
<dbReference type="InterPro" id="IPR008978">
    <property type="entry name" value="HSP20-like_chaperone"/>
</dbReference>
<reference evidence="4 5" key="2">
    <citation type="journal article" date="2014" name="Genome Announc.">
        <title>Complete Genome Sequence of the Subsurface, Mesophilic Sulfate-Reducing Bacterium Desulfovibrio aespoeensis Aspo-2.</title>
        <authorList>
            <person name="Pedersen K."/>
            <person name="Bengtsson A."/>
            <person name="Edlund J."/>
            <person name="Rabe L."/>
            <person name="Hazen T."/>
            <person name="Chakraborty R."/>
            <person name="Goodwin L."/>
            <person name="Shapiro N."/>
        </authorList>
    </citation>
    <scope>NUCLEOTIDE SEQUENCE [LARGE SCALE GENOMIC DNA]</scope>
    <source>
        <strain evidence="5">ATCC 700646 / DSM 10631 / Aspo-2</strain>
    </source>
</reference>
<evidence type="ECO:0000256" key="1">
    <source>
        <dbReference type="PROSITE-ProRule" id="PRU00285"/>
    </source>
</evidence>